<protein>
    <recommendedName>
        <fullName evidence="1">diguanylate cyclase</fullName>
        <ecNumber evidence="1">2.7.7.65</ecNumber>
    </recommendedName>
</protein>
<feature type="domain" description="HAMP" evidence="3">
    <location>
        <begin position="1"/>
        <end position="37"/>
    </location>
</feature>
<dbReference type="InterPro" id="IPR050469">
    <property type="entry name" value="Diguanylate_Cyclase"/>
</dbReference>
<dbReference type="PROSITE" id="PS50887">
    <property type="entry name" value="GGDEF"/>
    <property type="match status" value="1"/>
</dbReference>
<dbReference type="InterPro" id="IPR003660">
    <property type="entry name" value="HAMP_dom"/>
</dbReference>
<dbReference type="InterPro" id="IPR000160">
    <property type="entry name" value="GGDEF_dom"/>
</dbReference>
<dbReference type="PANTHER" id="PTHR45138:SF9">
    <property type="entry name" value="DIGUANYLATE CYCLASE DGCM-RELATED"/>
    <property type="match status" value="1"/>
</dbReference>
<dbReference type="Pfam" id="PF00672">
    <property type="entry name" value="HAMP"/>
    <property type="match status" value="1"/>
</dbReference>
<dbReference type="GO" id="GO:0005886">
    <property type="term" value="C:plasma membrane"/>
    <property type="evidence" value="ECO:0007669"/>
    <property type="project" value="TreeGrafter"/>
</dbReference>
<dbReference type="CDD" id="cd01949">
    <property type="entry name" value="GGDEF"/>
    <property type="match status" value="1"/>
</dbReference>
<evidence type="ECO:0000259" key="4">
    <source>
        <dbReference type="PROSITE" id="PS50887"/>
    </source>
</evidence>
<dbReference type="Gene3D" id="3.30.70.270">
    <property type="match status" value="1"/>
</dbReference>
<dbReference type="Proteomes" id="UP000444318">
    <property type="component" value="Unassembled WGS sequence"/>
</dbReference>
<dbReference type="SUPFAM" id="SSF55073">
    <property type="entry name" value="Nucleotide cyclase"/>
    <property type="match status" value="1"/>
</dbReference>
<proteinExistence type="predicted"/>
<comment type="caution">
    <text evidence="5">The sequence shown here is derived from an EMBL/GenBank/DDBJ whole genome shotgun (WGS) entry which is preliminary data.</text>
</comment>
<dbReference type="GO" id="GO:1902201">
    <property type="term" value="P:negative regulation of bacterial-type flagellum-dependent cell motility"/>
    <property type="evidence" value="ECO:0007669"/>
    <property type="project" value="TreeGrafter"/>
</dbReference>
<dbReference type="EMBL" id="WHUF01000008">
    <property type="protein sequence ID" value="MQA22991.1"/>
    <property type="molecule type" value="Genomic_DNA"/>
</dbReference>
<evidence type="ECO:0000313" key="5">
    <source>
        <dbReference type="EMBL" id="MQA22991.1"/>
    </source>
</evidence>
<dbReference type="GO" id="GO:0007165">
    <property type="term" value="P:signal transduction"/>
    <property type="evidence" value="ECO:0007669"/>
    <property type="project" value="InterPro"/>
</dbReference>
<dbReference type="PROSITE" id="PS50885">
    <property type="entry name" value="HAMP"/>
    <property type="match status" value="1"/>
</dbReference>
<dbReference type="AlphaFoldDB" id="A0A843SLP5"/>
<dbReference type="InterPro" id="IPR043128">
    <property type="entry name" value="Rev_trsase/Diguanyl_cyclase"/>
</dbReference>
<dbReference type="FunFam" id="3.30.70.270:FF:000001">
    <property type="entry name" value="Diguanylate cyclase domain protein"/>
    <property type="match status" value="1"/>
</dbReference>
<dbReference type="GO" id="GO:0043709">
    <property type="term" value="P:cell adhesion involved in single-species biofilm formation"/>
    <property type="evidence" value="ECO:0007669"/>
    <property type="project" value="TreeGrafter"/>
</dbReference>
<organism evidence="5 6">
    <name type="scientific">Rugamonas rivuli</name>
    <dbReference type="NCBI Taxonomy" id="2743358"/>
    <lineage>
        <taxon>Bacteria</taxon>
        <taxon>Pseudomonadati</taxon>
        <taxon>Pseudomonadota</taxon>
        <taxon>Betaproteobacteria</taxon>
        <taxon>Burkholderiales</taxon>
        <taxon>Oxalobacteraceae</taxon>
        <taxon>Telluria group</taxon>
        <taxon>Rugamonas</taxon>
    </lineage>
</organism>
<accession>A0A843SLP5</accession>
<dbReference type="InterPro" id="IPR029787">
    <property type="entry name" value="Nucleotide_cyclase"/>
</dbReference>
<dbReference type="NCBIfam" id="TIGR00254">
    <property type="entry name" value="GGDEF"/>
    <property type="match status" value="1"/>
</dbReference>
<feature type="domain" description="GGDEF" evidence="4">
    <location>
        <begin position="87"/>
        <end position="223"/>
    </location>
</feature>
<sequence>MANGDFVTPIRLATRDELQHVATSFNHMGEELCRRNQEAHQHADELESLNRKLETLSTTDGLTGIGNRRHFDAVLASEWSRAARLQQPLALAMLDVDWFKKFNDHYGHHEGDECLRRVALVLAASMCRAGDMVARYGGEEFVFIAPNCNAAQAHKLGIKLHKAFETLVLPHQASEFGRVTVSIGVASMLPGSADAPERLVKAADQALYQAKEQGRNRAVCRAMEEPFTTQ</sequence>
<name>A0A843SLP5_9BURK</name>
<evidence type="ECO:0000256" key="2">
    <source>
        <dbReference type="ARBA" id="ARBA00034247"/>
    </source>
</evidence>
<keyword evidence="6" id="KW-1185">Reference proteome</keyword>
<evidence type="ECO:0000259" key="3">
    <source>
        <dbReference type="PROSITE" id="PS50885"/>
    </source>
</evidence>
<dbReference type="EC" id="2.7.7.65" evidence="1"/>
<dbReference type="SMART" id="SM00267">
    <property type="entry name" value="GGDEF"/>
    <property type="match status" value="1"/>
</dbReference>
<dbReference type="Pfam" id="PF00990">
    <property type="entry name" value="GGDEF"/>
    <property type="match status" value="1"/>
</dbReference>
<evidence type="ECO:0000256" key="1">
    <source>
        <dbReference type="ARBA" id="ARBA00012528"/>
    </source>
</evidence>
<gene>
    <name evidence="5" type="ORF">GEV01_26065</name>
</gene>
<evidence type="ECO:0000313" key="6">
    <source>
        <dbReference type="Proteomes" id="UP000444318"/>
    </source>
</evidence>
<reference evidence="5 6" key="1">
    <citation type="submission" date="2019-10" db="EMBL/GenBank/DDBJ databases">
        <title>Two novel species isolated from a subtropical stream in China.</title>
        <authorList>
            <person name="Lu H."/>
        </authorList>
    </citation>
    <scope>NUCLEOTIDE SEQUENCE [LARGE SCALE GENOMIC DNA]</scope>
    <source>
        <strain evidence="5 6">FT103W</strain>
    </source>
</reference>
<dbReference type="PANTHER" id="PTHR45138">
    <property type="entry name" value="REGULATORY COMPONENTS OF SENSORY TRANSDUCTION SYSTEM"/>
    <property type="match status" value="1"/>
</dbReference>
<comment type="catalytic activity">
    <reaction evidence="2">
        <text>2 GTP = 3',3'-c-di-GMP + 2 diphosphate</text>
        <dbReference type="Rhea" id="RHEA:24898"/>
        <dbReference type="ChEBI" id="CHEBI:33019"/>
        <dbReference type="ChEBI" id="CHEBI:37565"/>
        <dbReference type="ChEBI" id="CHEBI:58805"/>
        <dbReference type="EC" id="2.7.7.65"/>
    </reaction>
</comment>
<dbReference type="CDD" id="cd06225">
    <property type="entry name" value="HAMP"/>
    <property type="match status" value="1"/>
</dbReference>
<dbReference type="GO" id="GO:0052621">
    <property type="term" value="F:diguanylate cyclase activity"/>
    <property type="evidence" value="ECO:0007669"/>
    <property type="project" value="UniProtKB-EC"/>
</dbReference>